<accession>A0A5C8NFH0</accession>
<protein>
    <submittedName>
        <fullName evidence="1">SIMPL domain-containing protein</fullName>
    </submittedName>
</protein>
<dbReference type="EMBL" id="VDUX01000006">
    <property type="protein sequence ID" value="TXL57721.1"/>
    <property type="molecule type" value="Genomic_DNA"/>
</dbReference>
<reference evidence="1 2" key="1">
    <citation type="submission" date="2019-06" db="EMBL/GenBank/DDBJ databases">
        <title>Aeromicrobium sp. nov., isolated from a maize field.</title>
        <authorList>
            <person name="Lin S.-Y."/>
            <person name="Tsai C.-F."/>
            <person name="Young C.-C."/>
        </authorList>
    </citation>
    <scope>NUCLEOTIDE SEQUENCE [LARGE SCALE GENOMIC DNA]</scope>
    <source>
        <strain evidence="1 2">CC-CFT486</strain>
    </source>
</reference>
<dbReference type="InterPro" id="IPR007497">
    <property type="entry name" value="SIMPL/DUF541"/>
</dbReference>
<dbReference type="Pfam" id="PF04402">
    <property type="entry name" value="SIMPL"/>
    <property type="match status" value="1"/>
</dbReference>
<dbReference type="Gene3D" id="3.30.110.170">
    <property type="entry name" value="Protein of unknown function (DUF541), domain 1"/>
    <property type="match status" value="1"/>
</dbReference>
<dbReference type="Gene3D" id="3.30.70.2970">
    <property type="entry name" value="Protein of unknown function (DUF541), domain 2"/>
    <property type="match status" value="1"/>
</dbReference>
<proteinExistence type="predicted"/>
<evidence type="ECO:0000313" key="1">
    <source>
        <dbReference type="EMBL" id="TXL57721.1"/>
    </source>
</evidence>
<comment type="caution">
    <text evidence="1">The sequence shown here is derived from an EMBL/GenBank/DDBJ whole genome shotgun (WGS) entry which is preliminary data.</text>
</comment>
<gene>
    <name evidence="1" type="ORF">FHP06_13165</name>
</gene>
<dbReference type="Proteomes" id="UP000321571">
    <property type="component" value="Unassembled WGS sequence"/>
</dbReference>
<dbReference type="RefSeq" id="WP_147687246.1">
    <property type="nucleotide sequence ID" value="NZ_VDUX01000006.1"/>
</dbReference>
<keyword evidence="2" id="KW-1185">Reference proteome</keyword>
<evidence type="ECO:0000313" key="2">
    <source>
        <dbReference type="Proteomes" id="UP000321571"/>
    </source>
</evidence>
<dbReference type="AlphaFoldDB" id="A0A5C8NFH0"/>
<dbReference type="OrthoDB" id="3724496at2"/>
<organism evidence="1 2">
    <name type="scientific">Aeromicrobium terrae</name>
    <dbReference type="NCBI Taxonomy" id="2498846"/>
    <lineage>
        <taxon>Bacteria</taxon>
        <taxon>Bacillati</taxon>
        <taxon>Actinomycetota</taxon>
        <taxon>Actinomycetes</taxon>
        <taxon>Propionibacteriales</taxon>
        <taxon>Nocardioidaceae</taxon>
        <taxon>Aeromicrobium</taxon>
    </lineage>
</organism>
<sequence length="219" mass="24197">MTLEITVRGSAELRYPAERAVVSMVAAIEGPDKQRAFDDAVAIQEPLTQQLRDLADRNAVITWSSEQVRVFSHRPWLGDGQRGDLTHVARLDVSAEFTDFERLSGFIDYWAGRDGVEIASVHWDVTPRHRRSYESEARKAAVDDAVSKAQAYADAVRRGRVIAVQLADPGMLDGPAERPPEPMARMAATFEGADDRAGLDLTPDEIVIHVAVDARFTAE</sequence>
<name>A0A5C8NFH0_9ACTN</name>